<evidence type="ECO:0000313" key="3">
    <source>
        <dbReference type="EMBL" id="SNR89740.1"/>
    </source>
</evidence>
<accession>A0A239A2F7</accession>
<proteinExistence type="predicted"/>
<dbReference type="Proteomes" id="UP000198280">
    <property type="component" value="Unassembled WGS sequence"/>
</dbReference>
<dbReference type="InterPro" id="IPR029058">
    <property type="entry name" value="AB_hydrolase_fold"/>
</dbReference>
<organism evidence="3 4">
    <name type="scientific">Actinacidiphila glaucinigra</name>
    <dbReference type="NCBI Taxonomy" id="235986"/>
    <lineage>
        <taxon>Bacteria</taxon>
        <taxon>Bacillati</taxon>
        <taxon>Actinomycetota</taxon>
        <taxon>Actinomycetes</taxon>
        <taxon>Kitasatosporales</taxon>
        <taxon>Streptomycetaceae</taxon>
        <taxon>Actinacidiphila</taxon>
    </lineage>
</organism>
<dbReference type="Pfam" id="PF00561">
    <property type="entry name" value="Abhydrolase_1"/>
    <property type="match status" value="1"/>
</dbReference>
<keyword evidence="4" id="KW-1185">Reference proteome</keyword>
<dbReference type="InterPro" id="IPR000073">
    <property type="entry name" value="AB_hydrolase_1"/>
</dbReference>
<dbReference type="PANTHER" id="PTHR12277">
    <property type="entry name" value="ALPHA/BETA HYDROLASE DOMAIN-CONTAINING PROTEIN"/>
    <property type="match status" value="1"/>
</dbReference>
<evidence type="ECO:0000313" key="4">
    <source>
        <dbReference type="Proteomes" id="UP000198280"/>
    </source>
</evidence>
<reference evidence="3 4" key="1">
    <citation type="submission" date="2017-06" db="EMBL/GenBank/DDBJ databases">
        <authorList>
            <person name="Kim H.J."/>
            <person name="Triplett B.A."/>
        </authorList>
    </citation>
    <scope>NUCLEOTIDE SEQUENCE [LARGE SCALE GENOMIC DNA]</scope>
    <source>
        <strain evidence="3 4">CGMCC 4.1858</strain>
    </source>
</reference>
<dbReference type="SUPFAM" id="SSF53474">
    <property type="entry name" value="alpha/beta-Hydrolases"/>
    <property type="match status" value="1"/>
</dbReference>
<dbReference type="PANTHER" id="PTHR12277:SF79">
    <property type="entry name" value="XAA-PRO DIPEPTIDYL-PEPTIDASE-RELATED"/>
    <property type="match status" value="1"/>
</dbReference>
<dbReference type="AlphaFoldDB" id="A0A239A2F7"/>
<dbReference type="EMBL" id="FZOF01000001">
    <property type="protein sequence ID" value="SNR89740.1"/>
    <property type="molecule type" value="Genomic_DNA"/>
</dbReference>
<feature type="chain" id="PRO_5012534302" description="AB hydrolase-1 domain-containing protein" evidence="1">
    <location>
        <begin position="20"/>
        <end position="370"/>
    </location>
</feature>
<sequence length="370" mass="39005">MRLTTAAALAATTAFGAGAAAVAAGRHVSELALRPSASGVDPDPLTVHAVTGQDITLTRTLGTARRGVHGLIAAGVHVTVGEVLSTAPDSVTRRLVRINRGAVAPGDTLRLTPQVHIGTPGSALGLEYRDAEIPAELGLLPAWFVPGARDTWVVLAHGLGTSRELGMNLMAFLAKLRLPVLAFSYRNDAGAPPSWDGIGHLGDSEWRDLDAAMRYAVRHGARRLVLHGWSTGATMALRATSHSPLRALVSGMVLDSPVLDWQDTVRAAAAARGAPRALLPLGVRATEGRTGLHAERIAEAAHPERLDVPALVFHGPDDTLAPWGPSRQLARQRPDLVTLHAVGGASHAAMWNANPSTYEEALRRFLTPLL</sequence>
<evidence type="ECO:0000256" key="1">
    <source>
        <dbReference type="SAM" id="SignalP"/>
    </source>
</evidence>
<dbReference type="RefSeq" id="WP_089222085.1">
    <property type="nucleotide sequence ID" value="NZ_FZOF01000001.1"/>
</dbReference>
<gene>
    <name evidence="3" type="ORF">SAMN05216252_101732</name>
</gene>
<protein>
    <recommendedName>
        <fullName evidence="2">AB hydrolase-1 domain-containing protein</fullName>
    </recommendedName>
</protein>
<keyword evidence="1" id="KW-0732">Signal</keyword>
<feature type="domain" description="AB hydrolase-1" evidence="2">
    <location>
        <begin position="152"/>
        <end position="269"/>
    </location>
</feature>
<dbReference type="OrthoDB" id="8111537at2"/>
<dbReference type="GO" id="GO:0003824">
    <property type="term" value="F:catalytic activity"/>
    <property type="evidence" value="ECO:0007669"/>
    <property type="project" value="UniProtKB-ARBA"/>
</dbReference>
<evidence type="ECO:0000259" key="2">
    <source>
        <dbReference type="Pfam" id="PF00561"/>
    </source>
</evidence>
<name>A0A239A2F7_9ACTN</name>
<dbReference type="Gene3D" id="3.40.50.1820">
    <property type="entry name" value="alpha/beta hydrolase"/>
    <property type="match status" value="1"/>
</dbReference>
<feature type="signal peptide" evidence="1">
    <location>
        <begin position="1"/>
        <end position="19"/>
    </location>
</feature>